<evidence type="ECO:0000256" key="1">
    <source>
        <dbReference type="SAM" id="MobiDB-lite"/>
    </source>
</evidence>
<dbReference type="AlphaFoldDB" id="A0A1C6S4X7"/>
<organism evidence="3 4">
    <name type="scientific">Micromonospora pallida</name>
    <dbReference type="NCBI Taxonomy" id="145854"/>
    <lineage>
        <taxon>Bacteria</taxon>
        <taxon>Bacillati</taxon>
        <taxon>Actinomycetota</taxon>
        <taxon>Actinomycetes</taxon>
        <taxon>Micromonosporales</taxon>
        <taxon>Micromonosporaceae</taxon>
        <taxon>Micromonospora</taxon>
    </lineage>
</organism>
<dbReference type="Proteomes" id="UP000198959">
    <property type="component" value="Unassembled WGS sequence"/>
</dbReference>
<name>A0A1C6S4X7_9ACTN</name>
<dbReference type="RefSeq" id="WP_091641546.1">
    <property type="nucleotide sequence ID" value="NZ_FMHW01000002.1"/>
</dbReference>
<gene>
    <name evidence="3" type="ORF">GA0074692_1782</name>
</gene>
<proteinExistence type="predicted"/>
<evidence type="ECO:0008006" key="5">
    <source>
        <dbReference type="Google" id="ProtNLM"/>
    </source>
</evidence>
<keyword evidence="4" id="KW-1185">Reference proteome</keyword>
<feature type="compositionally biased region" description="Pro residues" evidence="1">
    <location>
        <begin position="30"/>
        <end position="51"/>
    </location>
</feature>
<feature type="signal peptide" evidence="2">
    <location>
        <begin position="1"/>
        <end position="25"/>
    </location>
</feature>
<sequence>MRLSRIITTIAVGLAVAAVPTAAGAALSQPQPPPQPTQPPTQPPPYQPPGPSLTVSPSTVDVGEIVTVTGRGFGSREQVEITITTGPLAVGVPGQGARRGDGSTVALAPVSYQRADQPQPGGPRGPQHVPGNGPWNGSSNGAWQVFWIRADDDGYFQFAFRPRHPGTITISARGTTTGRSATAVLTVLRPNQGDDDPLPVTGSSLETPLKVGGGLVGAGVVLLLTTFALRRRNRAGTAG</sequence>
<feature type="region of interest" description="Disordered" evidence="1">
    <location>
        <begin position="113"/>
        <end position="136"/>
    </location>
</feature>
<keyword evidence="2" id="KW-0732">Signal</keyword>
<feature type="region of interest" description="Disordered" evidence="1">
    <location>
        <begin position="25"/>
        <end position="58"/>
    </location>
</feature>
<protein>
    <recommendedName>
        <fullName evidence="5">IPT/TIG domain-containing protein</fullName>
    </recommendedName>
</protein>
<accession>A0A1C6S4X7</accession>
<reference evidence="4" key="1">
    <citation type="submission" date="2016-06" db="EMBL/GenBank/DDBJ databases">
        <authorList>
            <person name="Varghese N."/>
            <person name="Submissions Spin"/>
        </authorList>
    </citation>
    <scope>NUCLEOTIDE SEQUENCE [LARGE SCALE GENOMIC DNA]</scope>
    <source>
        <strain evidence="4">DSM 43817</strain>
    </source>
</reference>
<feature type="chain" id="PRO_5008745394" description="IPT/TIG domain-containing protein" evidence="2">
    <location>
        <begin position="26"/>
        <end position="239"/>
    </location>
</feature>
<evidence type="ECO:0000256" key="2">
    <source>
        <dbReference type="SAM" id="SignalP"/>
    </source>
</evidence>
<evidence type="ECO:0000313" key="3">
    <source>
        <dbReference type="EMBL" id="SCL24510.1"/>
    </source>
</evidence>
<dbReference type="EMBL" id="FMHW01000002">
    <property type="protein sequence ID" value="SCL24510.1"/>
    <property type="molecule type" value="Genomic_DNA"/>
</dbReference>
<evidence type="ECO:0000313" key="4">
    <source>
        <dbReference type="Proteomes" id="UP000198959"/>
    </source>
</evidence>
<feature type="compositionally biased region" description="Low complexity" evidence="1">
    <location>
        <begin position="125"/>
        <end position="136"/>
    </location>
</feature>
<dbReference type="STRING" id="145854.GA0074692_1782"/>
<dbReference type="OrthoDB" id="3405864at2"/>